<dbReference type="SMART" id="SM00347">
    <property type="entry name" value="HTH_MARR"/>
    <property type="match status" value="1"/>
</dbReference>
<evidence type="ECO:0000256" key="2">
    <source>
        <dbReference type="ARBA" id="ARBA00023125"/>
    </source>
</evidence>
<dbReference type="EMBL" id="CP023284">
    <property type="protein sequence ID" value="ATA53451.1"/>
    <property type="molecule type" value="Genomic_DNA"/>
</dbReference>
<dbReference type="InterPro" id="IPR036388">
    <property type="entry name" value="WH-like_DNA-bd_sf"/>
</dbReference>
<dbReference type="Proteomes" id="UP000217154">
    <property type="component" value="Chromosome"/>
</dbReference>
<organism evidence="5 6">
    <name type="scientific">Variovorax boronicumulans</name>
    <dbReference type="NCBI Taxonomy" id="436515"/>
    <lineage>
        <taxon>Bacteria</taxon>
        <taxon>Pseudomonadati</taxon>
        <taxon>Pseudomonadota</taxon>
        <taxon>Betaproteobacteria</taxon>
        <taxon>Burkholderiales</taxon>
        <taxon>Comamonadaceae</taxon>
        <taxon>Variovorax</taxon>
    </lineage>
</organism>
<protein>
    <submittedName>
        <fullName evidence="5">MarR family transcriptional regulator</fullName>
    </submittedName>
</protein>
<proteinExistence type="predicted"/>
<dbReference type="GeneID" id="82269719"/>
<name>A0A250DH45_9BURK</name>
<dbReference type="AlphaFoldDB" id="A0A250DH45"/>
<dbReference type="RefSeq" id="WP_095744276.1">
    <property type="nucleotide sequence ID" value="NZ_BKDH01000001.1"/>
</dbReference>
<dbReference type="InterPro" id="IPR000835">
    <property type="entry name" value="HTH_MarR-typ"/>
</dbReference>
<keyword evidence="2" id="KW-0238">DNA-binding</keyword>
<keyword evidence="1" id="KW-0805">Transcription regulation</keyword>
<keyword evidence="3" id="KW-0804">Transcription</keyword>
<sequence length="179" mass="20077">MHAPLRLKDDYLNVLLDLASQRTRDRGSRIYEIELGLSIRDVRLLRMIGAAPGITMGQLVQTCAIEKTLVSKLVSSLVQRELVERQIGAEDARQIRLCLSPAGIDMVLRAEPIGHEMEARFLDCLSVADIENLRRIMHKLIDAEEGSRDIFEFLLVQLRESKESPPSSSPSSSAPSRKK</sequence>
<dbReference type="Gene3D" id="1.10.10.10">
    <property type="entry name" value="Winged helix-like DNA-binding domain superfamily/Winged helix DNA-binding domain"/>
    <property type="match status" value="1"/>
</dbReference>
<reference evidence="5 6" key="1">
    <citation type="submission" date="2017-09" db="EMBL/GenBank/DDBJ databases">
        <title>The diverse metabolic capabilities of V. boronicumulans make it an excellent choice for continued studies on novel biodegradation.</title>
        <authorList>
            <person name="Sun S."/>
        </authorList>
    </citation>
    <scope>NUCLEOTIDE SEQUENCE [LARGE SCALE GENOMIC DNA]</scope>
    <source>
        <strain evidence="5 6">J1</strain>
    </source>
</reference>
<dbReference type="GO" id="GO:0003677">
    <property type="term" value="F:DNA binding"/>
    <property type="evidence" value="ECO:0007669"/>
    <property type="project" value="UniProtKB-KW"/>
</dbReference>
<accession>A0A250DH45</accession>
<gene>
    <name evidence="5" type="ORF">CKY39_09645</name>
</gene>
<evidence type="ECO:0000313" key="6">
    <source>
        <dbReference type="Proteomes" id="UP000217154"/>
    </source>
</evidence>
<evidence type="ECO:0000256" key="3">
    <source>
        <dbReference type="ARBA" id="ARBA00023163"/>
    </source>
</evidence>
<dbReference type="SUPFAM" id="SSF46785">
    <property type="entry name" value="Winged helix' DNA-binding domain"/>
    <property type="match status" value="1"/>
</dbReference>
<dbReference type="GO" id="GO:0003700">
    <property type="term" value="F:DNA-binding transcription factor activity"/>
    <property type="evidence" value="ECO:0007669"/>
    <property type="project" value="InterPro"/>
</dbReference>
<dbReference type="Pfam" id="PF12802">
    <property type="entry name" value="MarR_2"/>
    <property type="match status" value="1"/>
</dbReference>
<dbReference type="KEGG" id="vbo:CKY39_09645"/>
<evidence type="ECO:0000256" key="4">
    <source>
        <dbReference type="SAM" id="MobiDB-lite"/>
    </source>
</evidence>
<dbReference type="InterPro" id="IPR036390">
    <property type="entry name" value="WH_DNA-bd_sf"/>
</dbReference>
<feature type="region of interest" description="Disordered" evidence="4">
    <location>
        <begin position="160"/>
        <end position="179"/>
    </location>
</feature>
<dbReference type="PANTHER" id="PTHR42756">
    <property type="entry name" value="TRANSCRIPTIONAL REGULATOR, MARR"/>
    <property type="match status" value="1"/>
</dbReference>
<evidence type="ECO:0000313" key="5">
    <source>
        <dbReference type="EMBL" id="ATA53451.1"/>
    </source>
</evidence>
<dbReference type="PANTHER" id="PTHR42756:SF1">
    <property type="entry name" value="TRANSCRIPTIONAL REPRESSOR OF EMRAB OPERON"/>
    <property type="match status" value="1"/>
</dbReference>
<feature type="compositionally biased region" description="Low complexity" evidence="4">
    <location>
        <begin position="164"/>
        <end position="179"/>
    </location>
</feature>
<evidence type="ECO:0000256" key="1">
    <source>
        <dbReference type="ARBA" id="ARBA00023015"/>
    </source>
</evidence>
<dbReference type="PROSITE" id="PS50995">
    <property type="entry name" value="HTH_MARR_2"/>
    <property type="match status" value="1"/>
</dbReference>